<reference evidence="15 16" key="1">
    <citation type="submission" date="2016-09" db="EMBL/GenBank/DDBJ databases">
        <authorList>
            <person name="Capua I."/>
            <person name="De Benedictis P."/>
            <person name="Joannis T."/>
            <person name="Lombin L.H."/>
            <person name="Cattoli G."/>
        </authorList>
    </citation>
    <scope>NUCLEOTIDE SEQUENCE [LARGE SCALE GENOMIC DNA]</scope>
    <source>
        <strain evidence="15 16">GB001</strain>
    </source>
</reference>
<name>A0A1C6Z1I9_HAFAL</name>
<evidence type="ECO:0000256" key="3">
    <source>
        <dbReference type="ARBA" id="ARBA00022475"/>
    </source>
</evidence>
<dbReference type="InterPro" id="IPR003439">
    <property type="entry name" value="ABC_transporter-like_ATP-bd"/>
</dbReference>
<evidence type="ECO:0000256" key="11">
    <source>
        <dbReference type="ARBA" id="ARBA00038388"/>
    </source>
</evidence>
<evidence type="ECO:0000256" key="7">
    <source>
        <dbReference type="ARBA" id="ARBA00022840"/>
    </source>
</evidence>
<evidence type="ECO:0000256" key="12">
    <source>
        <dbReference type="ARBA" id="ARBA00041199"/>
    </source>
</evidence>
<feature type="transmembrane region" description="Helical" evidence="13">
    <location>
        <begin position="616"/>
        <end position="636"/>
    </location>
</feature>
<dbReference type="GO" id="GO:0022857">
    <property type="term" value="F:transmembrane transporter activity"/>
    <property type="evidence" value="ECO:0007669"/>
    <property type="project" value="TreeGrafter"/>
</dbReference>
<dbReference type="InterPro" id="IPR027417">
    <property type="entry name" value="P-loop_NTPase"/>
</dbReference>
<comment type="subcellular location">
    <subcellularLocation>
        <location evidence="1">Cell inner membrane</location>
        <topology evidence="1">Multi-pass membrane protein</topology>
    </subcellularLocation>
</comment>
<gene>
    <name evidence="15" type="ORF">BN1044_02480</name>
</gene>
<keyword evidence="5 13" id="KW-0812">Transmembrane</keyword>
<dbReference type="PANTHER" id="PTHR30572:SF14">
    <property type="entry name" value="MACROLIDE EXPORT ATP-BINDING_PERMEASE PROTEIN MACB"/>
    <property type="match status" value="1"/>
</dbReference>
<dbReference type="InterPro" id="IPR003593">
    <property type="entry name" value="AAA+_ATPase"/>
</dbReference>
<evidence type="ECO:0000256" key="5">
    <source>
        <dbReference type="ARBA" id="ARBA00022692"/>
    </source>
</evidence>
<dbReference type="InterPro" id="IPR025857">
    <property type="entry name" value="MacB_PCD"/>
</dbReference>
<dbReference type="GO" id="GO:1902495">
    <property type="term" value="C:transmembrane transporter complex"/>
    <property type="evidence" value="ECO:0007669"/>
    <property type="project" value="UniProtKB-ARBA"/>
</dbReference>
<feature type="domain" description="ABC transporter" evidence="14">
    <location>
        <begin position="11"/>
        <end position="249"/>
    </location>
</feature>
<evidence type="ECO:0000313" key="16">
    <source>
        <dbReference type="Proteomes" id="UP000094844"/>
    </source>
</evidence>
<organism evidence="15 16">
    <name type="scientific">Hafnia alvei</name>
    <dbReference type="NCBI Taxonomy" id="569"/>
    <lineage>
        <taxon>Bacteria</taxon>
        <taxon>Pseudomonadati</taxon>
        <taxon>Pseudomonadota</taxon>
        <taxon>Gammaproteobacteria</taxon>
        <taxon>Enterobacterales</taxon>
        <taxon>Hafniaceae</taxon>
        <taxon>Hafnia</taxon>
    </lineage>
</organism>
<keyword evidence="6" id="KW-0547">Nucleotide-binding</keyword>
<keyword evidence="9 13" id="KW-1133">Transmembrane helix</keyword>
<dbReference type="Proteomes" id="UP000094844">
    <property type="component" value="Unassembled WGS sequence"/>
</dbReference>
<dbReference type="GO" id="GO:0005524">
    <property type="term" value="F:ATP binding"/>
    <property type="evidence" value="ECO:0007669"/>
    <property type="project" value="UniProtKB-KW"/>
</dbReference>
<keyword evidence="7 15" id="KW-0067">ATP-binding</keyword>
<dbReference type="GO" id="GO:0005886">
    <property type="term" value="C:plasma membrane"/>
    <property type="evidence" value="ECO:0007669"/>
    <property type="project" value="UniProtKB-SubCell"/>
</dbReference>
<feature type="transmembrane region" description="Helical" evidence="13">
    <location>
        <begin position="577"/>
        <end position="604"/>
    </location>
</feature>
<dbReference type="CDD" id="cd03255">
    <property type="entry name" value="ABC_MJ0796_LolCDE_FtsE"/>
    <property type="match status" value="1"/>
</dbReference>
<dbReference type="Pfam" id="PF00005">
    <property type="entry name" value="ABC_tran"/>
    <property type="match status" value="1"/>
</dbReference>
<evidence type="ECO:0000256" key="10">
    <source>
        <dbReference type="ARBA" id="ARBA00023136"/>
    </source>
</evidence>
<evidence type="ECO:0000256" key="1">
    <source>
        <dbReference type="ARBA" id="ARBA00004429"/>
    </source>
</evidence>
<dbReference type="EMBL" id="FMIQ01000046">
    <property type="protein sequence ID" value="SCM52992.1"/>
    <property type="molecule type" value="Genomic_DNA"/>
</dbReference>
<sequence>MSAMAEMNPIIELRHVYREFVAGNQTNVVLNDITLTIAQGEMVAIIGASGSGKSTLMNIIGCLDKATRGEVLINGISVNETDNDRLAELRSCYLGFIFQRYHLMPYLTAEENIAIPALYTAMPENERKARIQMLGQKLGLKSRLGYSPAQLSGGQQQRVSICRALINGAQVILADEPTGALDSVSGKALMGVLHQLHADGHTVIIVTHDHGVAKQAQRIVEISDGRIIADEINQSCPEDRLAQHIPVVRDNGRASLWRSIHESMRMAWRSLLGHRMRTFLSMLGIIIGISSVVSSMAVGEGARQTIMNEIGKLGNTTLEIRPGTGWGSKRPDMERALSLNDVASLQKQPWTEGVSPQVSSMATAVRKGYDSSMMLSGVSQDFFALQGIRFIQGNGFTARDVAEGEPVLVLDETSRDTLFQDGEDPLGQIVQIAGASWRVVGVAVKPGPKVVGGFMAGWLPYTSLQQRISGDKPLEAIVLRFQESLTPQDAMQTVEHLLTREHGKKDFFSQTDDQLTKAMQKTSDSMSLLITAIAAISLLVGGVGVMNIMLVSVTERTHEIGIRLSVGARPSDIMHQFLIEAVMICTLGGLVGVGGSWIAAQIFALITDEFSMAFTWLPVAIACAFSALIGLTFGYFPARSAAKLNPTEALARE</sequence>
<evidence type="ECO:0000313" key="15">
    <source>
        <dbReference type="EMBL" id="SCM52992.1"/>
    </source>
</evidence>
<protein>
    <recommendedName>
        <fullName evidence="12">Pyoverdine export ATP-binding/permease protein PvdT</fullName>
    </recommendedName>
</protein>
<dbReference type="SUPFAM" id="SSF52540">
    <property type="entry name" value="P-loop containing nucleoside triphosphate hydrolases"/>
    <property type="match status" value="1"/>
</dbReference>
<dbReference type="PROSITE" id="PS00211">
    <property type="entry name" value="ABC_TRANSPORTER_1"/>
    <property type="match status" value="1"/>
</dbReference>
<comment type="similarity">
    <text evidence="11">Belongs to the ABC transporter superfamily. Macrolide exporter (TC 3.A.1.122) family.</text>
</comment>
<evidence type="ECO:0000256" key="8">
    <source>
        <dbReference type="ARBA" id="ARBA00022967"/>
    </source>
</evidence>
<keyword evidence="2" id="KW-0813">Transport</keyword>
<keyword evidence="4" id="KW-0997">Cell inner membrane</keyword>
<dbReference type="FunFam" id="3.40.50.300:FF:000032">
    <property type="entry name" value="Export ABC transporter ATP-binding protein"/>
    <property type="match status" value="1"/>
</dbReference>
<dbReference type="GO" id="GO:0016887">
    <property type="term" value="F:ATP hydrolysis activity"/>
    <property type="evidence" value="ECO:0007669"/>
    <property type="project" value="InterPro"/>
</dbReference>
<evidence type="ECO:0000256" key="13">
    <source>
        <dbReference type="SAM" id="Phobius"/>
    </source>
</evidence>
<evidence type="ECO:0000259" key="14">
    <source>
        <dbReference type="PROSITE" id="PS50893"/>
    </source>
</evidence>
<dbReference type="SMART" id="SM00382">
    <property type="entry name" value="AAA"/>
    <property type="match status" value="1"/>
</dbReference>
<accession>A0A1C6Z1I9</accession>
<dbReference type="InterPro" id="IPR050250">
    <property type="entry name" value="Macrolide_Exporter_MacB"/>
</dbReference>
<keyword evidence="10 13" id="KW-0472">Membrane</keyword>
<evidence type="ECO:0000256" key="4">
    <source>
        <dbReference type="ARBA" id="ARBA00022519"/>
    </source>
</evidence>
<dbReference type="AlphaFoldDB" id="A0A1C6Z1I9"/>
<evidence type="ECO:0000256" key="6">
    <source>
        <dbReference type="ARBA" id="ARBA00022741"/>
    </source>
</evidence>
<dbReference type="InterPro" id="IPR017871">
    <property type="entry name" value="ABC_transporter-like_CS"/>
</dbReference>
<dbReference type="Gene3D" id="3.40.50.300">
    <property type="entry name" value="P-loop containing nucleotide triphosphate hydrolases"/>
    <property type="match status" value="1"/>
</dbReference>
<dbReference type="InterPro" id="IPR017911">
    <property type="entry name" value="MacB-like_ATP-bd"/>
</dbReference>
<dbReference type="PANTHER" id="PTHR30572">
    <property type="entry name" value="MEMBRANE COMPONENT OF TRANSPORTER-RELATED"/>
    <property type="match status" value="1"/>
</dbReference>
<dbReference type="Pfam" id="PF12704">
    <property type="entry name" value="MacB_PCD"/>
    <property type="match status" value="1"/>
</dbReference>
<evidence type="ECO:0000256" key="2">
    <source>
        <dbReference type="ARBA" id="ARBA00022448"/>
    </source>
</evidence>
<dbReference type="InterPro" id="IPR003838">
    <property type="entry name" value="ABC3_permease_C"/>
</dbReference>
<dbReference type="Pfam" id="PF02687">
    <property type="entry name" value="FtsX"/>
    <property type="match status" value="1"/>
</dbReference>
<evidence type="ECO:0000256" key="9">
    <source>
        <dbReference type="ARBA" id="ARBA00022989"/>
    </source>
</evidence>
<keyword evidence="3" id="KW-1003">Cell membrane</keyword>
<proteinExistence type="inferred from homology"/>
<keyword evidence="15" id="KW-0378">Hydrolase</keyword>
<feature type="transmembrane region" description="Helical" evidence="13">
    <location>
        <begin position="528"/>
        <end position="553"/>
    </location>
</feature>
<dbReference type="PROSITE" id="PS50893">
    <property type="entry name" value="ABC_TRANSPORTER_2"/>
    <property type="match status" value="1"/>
</dbReference>
<dbReference type="STRING" id="569.A6V27_01720"/>
<keyword evidence="8" id="KW-1278">Translocase</keyword>